<reference evidence="8 9" key="1">
    <citation type="submission" date="2024-03" db="EMBL/GenBank/DDBJ databases">
        <authorList>
            <person name="Martinez-Hernandez J."/>
        </authorList>
    </citation>
    <scope>NUCLEOTIDE SEQUENCE [LARGE SCALE GENOMIC DNA]</scope>
</reference>
<dbReference type="EMBL" id="CAXHTB010000019">
    <property type="protein sequence ID" value="CAL0326833.1"/>
    <property type="molecule type" value="Genomic_DNA"/>
</dbReference>
<protein>
    <recommendedName>
        <fullName evidence="7">Integral membrane bound transporter domain-containing protein</fullName>
    </recommendedName>
</protein>
<feature type="transmembrane region" description="Helical" evidence="6">
    <location>
        <begin position="98"/>
        <end position="116"/>
    </location>
</feature>
<feature type="transmembrane region" description="Helical" evidence="6">
    <location>
        <begin position="128"/>
        <end position="145"/>
    </location>
</feature>
<feature type="transmembrane region" description="Helical" evidence="6">
    <location>
        <begin position="72"/>
        <end position="92"/>
    </location>
</feature>
<feature type="domain" description="Integral membrane bound transporter" evidence="7">
    <location>
        <begin position="399"/>
        <end position="525"/>
    </location>
</feature>
<keyword evidence="4 6" id="KW-1133">Transmembrane helix</keyword>
<feature type="transmembrane region" description="Helical" evidence="6">
    <location>
        <begin position="387"/>
        <end position="407"/>
    </location>
</feature>
<keyword evidence="2" id="KW-1003">Cell membrane</keyword>
<evidence type="ECO:0000256" key="3">
    <source>
        <dbReference type="ARBA" id="ARBA00022692"/>
    </source>
</evidence>
<evidence type="ECO:0000256" key="2">
    <source>
        <dbReference type="ARBA" id="ARBA00022475"/>
    </source>
</evidence>
<accession>A0AAV1Y0Y6</accession>
<dbReference type="AlphaFoldDB" id="A0AAV1Y0Y6"/>
<sequence>MPKTTIANTRADIWRFRLISALRTTLACTIVGCTSLYSPEPLRQYLEFPAFSYVTTILLVSDATLGDTLRGCWHVLIATLQVMILSLLSLHVKGPEYFDNRVAALAVAVCSFVVALPESTHLMTKRIAFGQLVIVYVSTVIHGAQRGVVMHPIHAASSTALGAIASVLAMLFPYPRLAYYEARQFYRIYTENVAERLDFTLEAITASDNSSALGFSTQVKSLSIVGAKLLQNIRSNLDGMQWERPQTRFCNRRSIDLEEKLQDLEIPIRGMDIALSSCTSFPISVIDEKLKGTLLNCRGKFSPKLDQKARCFAPFDATTAERKKEIFNINLTIAYKDLQTSFFLYCVQILLDDLPLAKKTEHMVQRTQKTRGIKEFVMSFMPSKHNLMFAFKCSLSLGLAVLFGLIYNKENGYWSGLTIAISFVTGRQPTFSVANARGQGTAMGSIYGVMCCFIFQRIGDLRFLSLLPWVVFSSFLRHSRMYGQAGGISAVIGALLILGRKHYGPPTEFAVARITEATIGLICFISVEILSQPSRAPTLAKSQLSKSLRTLQDCIGSIPTTIPSQRDMPSSSSQALREGQQRLKARVRRLEEFIVESKLEPSFWFLPFHSGCYTKMLESLSNMVDLLIFVAYSMEQVTRLSQKDGVCCVDFQDRVKENIELFKNRVGITLKCLEEIIRMKSLRKLENDLRTKNVPCDIESGEYANAEAYITLGGNDEVDGITGSFLQLLEDIANKTHFNKDEEMLKDQLLLHYSCMGFCMSRLMRETLKIESEVKELVIWENGSIEVNFKEIYCKIITLCS</sequence>
<keyword evidence="3 6" id="KW-0812">Transmembrane</keyword>
<evidence type="ECO:0000256" key="1">
    <source>
        <dbReference type="ARBA" id="ARBA00004651"/>
    </source>
</evidence>
<dbReference type="PANTHER" id="PTHR30509:SF34">
    <property type="entry name" value="F3L24.34 PROTEIN"/>
    <property type="match status" value="1"/>
</dbReference>
<organism evidence="8 9">
    <name type="scientific">Lupinus luteus</name>
    <name type="common">European yellow lupine</name>
    <dbReference type="NCBI Taxonomy" id="3873"/>
    <lineage>
        <taxon>Eukaryota</taxon>
        <taxon>Viridiplantae</taxon>
        <taxon>Streptophyta</taxon>
        <taxon>Embryophyta</taxon>
        <taxon>Tracheophyta</taxon>
        <taxon>Spermatophyta</taxon>
        <taxon>Magnoliopsida</taxon>
        <taxon>eudicotyledons</taxon>
        <taxon>Gunneridae</taxon>
        <taxon>Pentapetalae</taxon>
        <taxon>rosids</taxon>
        <taxon>fabids</taxon>
        <taxon>Fabales</taxon>
        <taxon>Fabaceae</taxon>
        <taxon>Papilionoideae</taxon>
        <taxon>50 kb inversion clade</taxon>
        <taxon>genistoids sensu lato</taxon>
        <taxon>core genistoids</taxon>
        <taxon>Genisteae</taxon>
        <taxon>Lupinus</taxon>
    </lineage>
</organism>
<evidence type="ECO:0000256" key="5">
    <source>
        <dbReference type="ARBA" id="ARBA00023136"/>
    </source>
</evidence>
<keyword evidence="9" id="KW-1185">Reference proteome</keyword>
<dbReference type="Pfam" id="PF13515">
    <property type="entry name" value="FUSC_2"/>
    <property type="match status" value="1"/>
</dbReference>
<feature type="transmembrane region" description="Helical" evidence="6">
    <location>
        <begin position="151"/>
        <end position="174"/>
    </location>
</feature>
<dbReference type="InterPro" id="IPR049453">
    <property type="entry name" value="Memb_transporter_dom"/>
</dbReference>
<gene>
    <name evidence="8" type="ORF">LLUT_LOCUS27893</name>
</gene>
<name>A0AAV1Y0Y6_LUPLU</name>
<evidence type="ECO:0000313" key="9">
    <source>
        <dbReference type="Proteomes" id="UP001497480"/>
    </source>
</evidence>
<dbReference type="Proteomes" id="UP001497480">
    <property type="component" value="Unassembled WGS sequence"/>
</dbReference>
<comment type="caution">
    <text evidence="8">The sequence shown here is derived from an EMBL/GenBank/DDBJ whole genome shotgun (WGS) entry which is preliminary data.</text>
</comment>
<comment type="subcellular location">
    <subcellularLocation>
        <location evidence="1">Cell membrane</location>
        <topology evidence="1">Multi-pass membrane protein</topology>
    </subcellularLocation>
</comment>
<evidence type="ECO:0000256" key="6">
    <source>
        <dbReference type="SAM" id="Phobius"/>
    </source>
</evidence>
<dbReference type="GO" id="GO:0005886">
    <property type="term" value="C:plasma membrane"/>
    <property type="evidence" value="ECO:0007669"/>
    <property type="project" value="UniProtKB-SubCell"/>
</dbReference>
<keyword evidence="5 6" id="KW-0472">Membrane</keyword>
<evidence type="ECO:0000313" key="8">
    <source>
        <dbReference type="EMBL" id="CAL0326833.1"/>
    </source>
</evidence>
<evidence type="ECO:0000259" key="7">
    <source>
        <dbReference type="Pfam" id="PF13515"/>
    </source>
</evidence>
<evidence type="ECO:0000256" key="4">
    <source>
        <dbReference type="ARBA" id="ARBA00022989"/>
    </source>
</evidence>
<proteinExistence type="predicted"/>
<dbReference type="PANTHER" id="PTHR30509">
    <property type="entry name" value="P-HYDROXYBENZOIC ACID EFFLUX PUMP SUBUNIT-RELATED"/>
    <property type="match status" value="1"/>
</dbReference>